<dbReference type="GO" id="GO:0004519">
    <property type="term" value="F:endonuclease activity"/>
    <property type="evidence" value="ECO:0007669"/>
    <property type="project" value="InterPro"/>
</dbReference>
<dbReference type="GO" id="GO:0003676">
    <property type="term" value="F:nucleic acid binding"/>
    <property type="evidence" value="ECO:0007669"/>
    <property type="project" value="InterPro"/>
</dbReference>
<sequence>MRKHPFHQQSSENPTFRNTDGVVFKLMNLRAVHTGRGLTNVSTMDKEIWGEFGRYPDQVKVTARKIRELILDPPEPADDDPEDEFPEGRLLTRKHRTRERNRNIRKKLLKVRREKGPLHCEICGFKPSVTDEKLEDAFFEAHHVVPLSQSDASPTKLKDMALLCANCHRLIHRAISIEKRWFSISDVKTMLL</sequence>
<name>A0A1I0HTA7_9GAMM</name>
<evidence type="ECO:0000259" key="1">
    <source>
        <dbReference type="SMART" id="SM00507"/>
    </source>
</evidence>
<dbReference type="Pfam" id="PF01844">
    <property type="entry name" value="HNH"/>
    <property type="match status" value="1"/>
</dbReference>
<dbReference type="Proteomes" id="UP000198762">
    <property type="component" value="Unassembled WGS sequence"/>
</dbReference>
<dbReference type="InterPro" id="IPR002711">
    <property type="entry name" value="HNH"/>
</dbReference>
<dbReference type="InterPro" id="IPR003615">
    <property type="entry name" value="HNH_nuc"/>
</dbReference>
<feature type="domain" description="HNH nuclease" evidence="1">
    <location>
        <begin position="105"/>
        <end position="169"/>
    </location>
</feature>
<evidence type="ECO:0000313" key="2">
    <source>
        <dbReference type="EMBL" id="SET86408.1"/>
    </source>
</evidence>
<dbReference type="EMBL" id="FOHZ01000033">
    <property type="protein sequence ID" value="SET86408.1"/>
    <property type="molecule type" value="Genomic_DNA"/>
</dbReference>
<keyword evidence="3" id="KW-1185">Reference proteome</keyword>
<dbReference type="Gene3D" id="1.10.30.50">
    <property type="match status" value="1"/>
</dbReference>
<dbReference type="CDD" id="cd00085">
    <property type="entry name" value="HNHc"/>
    <property type="match status" value="1"/>
</dbReference>
<proteinExistence type="predicted"/>
<gene>
    <name evidence="2" type="ORF">SAMN04487962_1335</name>
</gene>
<organism evidence="2 3">
    <name type="scientific">Marinobacter segnicrescens</name>
    <dbReference type="NCBI Taxonomy" id="430453"/>
    <lineage>
        <taxon>Bacteria</taxon>
        <taxon>Pseudomonadati</taxon>
        <taxon>Pseudomonadota</taxon>
        <taxon>Gammaproteobacteria</taxon>
        <taxon>Pseudomonadales</taxon>
        <taxon>Marinobacteraceae</taxon>
        <taxon>Marinobacter</taxon>
    </lineage>
</organism>
<dbReference type="SMART" id="SM00507">
    <property type="entry name" value="HNHc"/>
    <property type="match status" value="1"/>
</dbReference>
<accession>A0A1I0HTA7</accession>
<protein>
    <submittedName>
        <fullName evidence="2">5-methylcytosine-specific restriction enzyme A</fullName>
    </submittedName>
</protein>
<dbReference type="GO" id="GO:0008270">
    <property type="term" value="F:zinc ion binding"/>
    <property type="evidence" value="ECO:0007669"/>
    <property type="project" value="InterPro"/>
</dbReference>
<dbReference type="AlphaFoldDB" id="A0A1I0HTA7"/>
<reference evidence="3" key="1">
    <citation type="submission" date="2016-10" db="EMBL/GenBank/DDBJ databases">
        <authorList>
            <person name="Varghese N."/>
            <person name="Submissions S."/>
        </authorList>
    </citation>
    <scope>NUCLEOTIDE SEQUENCE [LARGE SCALE GENOMIC DNA]</scope>
    <source>
        <strain evidence="3">CGMCC 1.6489</strain>
    </source>
</reference>
<evidence type="ECO:0000313" key="3">
    <source>
        <dbReference type="Proteomes" id="UP000198762"/>
    </source>
</evidence>